<protein>
    <submittedName>
        <fullName evidence="3">Uncharacterized protein</fullName>
    </submittedName>
</protein>
<dbReference type="InterPro" id="IPR052674">
    <property type="entry name" value="SelWTH-like"/>
</dbReference>
<evidence type="ECO:0000313" key="4">
    <source>
        <dbReference type="Proteomes" id="UP001055439"/>
    </source>
</evidence>
<dbReference type="EMBL" id="CP097507">
    <property type="protein sequence ID" value="URE07036.1"/>
    <property type="molecule type" value="Genomic_DNA"/>
</dbReference>
<dbReference type="GO" id="GO:0005794">
    <property type="term" value="C:Golgi apparatus"/>
    <property type="evidence" value="ECO:0007669"/>
    <property type="project" value="TreeGrafter"/>
</dbReference>
<evidence type="ECO:0000313" key="3">
    <source>
        <dbReference type="EMBL" id="URE07036.1"/>
    </source>
</evidence>
<organism evidence="3 4">
    <name type="scientific">Musa troglodytarum</name>
    <name type="common">fe'i banana</name>
    <dbReference type="NCBI Taxonomy" id="320322"/>
    <lineage>
        <taxon>Eukaryota</taxon>
        <taxon>Viridiplantae</taxon>
        <taxon>Streptophyta</taxon>
        <taxon>Embryophyta</taxon>
        <taxon>Tracheophyta</taxon>
        <taxon>Spermatophyta</taxon>
        <taxon>Magnoliopsida</taxon>
        <taxon>Liliopsida</taxon>
        <taxon>Zingiberales</taxon>
        <taxon>Musaceae</taxon>
        <taxon>Musa</taxon>
    </lineage>
</organism>
<sequence>MPPKRKAKISAPPPAISPRKTRSATAVKRADTPALAPARARAPSKKAKLSTAGNAEETHGAKKKADSVKAKDDVSGATEALAAPPHAAAASVGAAKTIIIEACKQCTSFKTRAIKVKEGLESAVPGIVVAVNPDKPRRGCFEIREENGQVFVSLLFRMHAQPCSRLCVPDFIQRATGHYKIKGFVVYFLIRRNECSGDYTATQADENKPIIS</sequence>
<dbReference type="OrthoDB" id="1933874at2759"/>
<dbReference type="PANTHER" id="PTHR33638:SF1">
    <property type="entry name" value="SELENOPROTEIN H"/>
    <property type="match status" value="1"/>
</dbReference>
<dbReference type="AlphaFoldDB" id="A0A9E7G1D6"/>
<dbReference type="EMBL" id="CP097507">
    <property type="protein sequence ID" value="URE02739.1"/>
    <property type="molecule type" value="Genomic_DNA"/>
</dbReference>
<keyword evidence="4" id="KW-1185">Reference proteome</keyword>
<reference evidence="3" key="1">
    <citation type="submission" date="2022-05" db="EMBL/GenBank/DDBJ databases">
        <title>The Musa troglodytarum L. genome provides insights into the mechanism of non-climacteric behaviour and enrichment of carotenoids.</title>
        <authorList>
            <person name="Wang J."/>
        </authorList>
    </citation>
    <scope>NUCLEOTIDE SEQUENCE</scope>
    <source>
        <tissue evidence="3">Leaf</tissue>
    </source>
</reference>
<gene>
    <name evidence="3" type="ORF">MUK42_23934</name>
    <name evidence="2" type="ORF">MUK42_37054</name>
</gene>
<dbReference type="Gene3D" id="3.40.30.10">
    <property type="entry name" value="Glutaredoxin"/>
    <property type="match status" value="1"/>
</dbReference>
<evidence type="ECO:0000256" key="1">
    <source>
        <dbReference type="SAM" id="MobiDB-lite"/>
    </source>
</evidence>
<feature type="region of interest" description="Disordered" evidence="1">
    <location>
        <begin position="1"/>
        <end position="69"/>
    </location>
</feature>
<feature type="compositionally biased region" description="Basic and acidic residues" evidence="1">
    <location>
        <begin position="56"/>
        <end position="69"/>
    </location>
</feature>
<accession>A0A9E7G1D6</accession>
<dbReference type="Proteomes" id="UP001055439">
    <property type="component" value="Chromosome 5"/>
</dbReference>
<evidence type="ECO:0000313" key="2">
    <source>
        <dbReference type="EMBL" id="URE02739.1"/>
    </source>
</evidence>
<proteinExistence type="predicted"/>
<name>A0A9E7G1D6_9LILI</name>
<dbReference type="EMBL" id="CP097507">
    <property type="protein sequence ID" value="URE07038.1"/>
    <property type="molecule type" value="Genomic_DNA"/>
</dbReference>
<dbReference type="PANTHER" id="PTHR33638">
    <property type="entry name" value="SELENOPROTEIN H"/>
    <property type="match status" value="1"/>
</dbReference>